<dbReference type="EMBL" id="JADLQN010000001">
    <property type="protein sequence ID" value="MBF6352974.1"/>
    <property type="molecule type" value="Genomic_DNA"/>
</dbReference>
<proteinExistence type="predicted"/>
<organism evidence="1 2">
    <name type="scientific">Nocardia higoensis</name>
    <dbReference type="NCBI Taxonomy" id="228599"/>
    <lineage>
        <taxon>Bacteria</taxon>
        <taxon>Bacillati</taxon>
        <taxon>Actinomycetota</taxon>
        <taxon>Actinomycetes</taxon>
        <taxon>Mycobacteriales</taxon>
        <taxon>Nocardiaceae</taxon>
        <taxon>Nocardia</taxon>
    </lineage>
</organism>
<gene>
    <name evidence="1" type="ORF">IU449_00160</name>
</gene>
<evidence type="ECO:0000313" key="1">
    <source>
        <dbReference type="EMBL" id="MBF6352974.1"/>
    </source>
</evidence>
<evidence type="ECO:0000313" key="2">
    <source>
        <dbReference type="Proteomes" id="UP000707731"/>
    </source>
</evidence>
<keyword evidence="2" id="KW-1185">Reference proteome</keyword>
<evidence type="ECO:0008006" key="3">
    <source>
        <dbReference type="Google" id="ProtNLM"/>
    </source>
</evidence>
<sequence>MSAIEALDKCPLDGPLPDGTCQYVARAERGRWGKVCKKHAYRLDTYGDPYATPLPPDAEEPTYATIMERRRQGDLNRNAD</sequence>
<reference evidence="1 2" key="1">
    <citation type="submission" date="2020-10" db="EMBL/GenBank/DDBJ databases">
        <title>Identification of Nocardia species via Next-generation sequencing and recognition of intraspecies genetic diversity.</title>
        <authorList>
            <person name="Li P."/>
            <person name="Li P."/>
            <person name="Lu B."/>
        </authorList>
    </citation>
    <scope>NUCLEOTIDE SEQUENCE [LARGE SCALE GENOMIC DNA]</scope>
    <source>
        <strain evidence="1 2">BJ06-0143</strain>
    </source>
</reference>
<comment type="caution">
    <text evidence="1">The sequence shown here is derived from an EMBL/GenBank/DDBJ whole genome shotgun (WGS) entry which is preliminary data.</text>
</comment>
<protein>
    <recommendedName>
        <fullName evidence="3">GcrA cell cycle regulator</fullName>
    </recommendedName>
</protein>
<accession>A0ABS0D3A9</accession>
<dbReference type="RefSeq" id="WP_194999947.1">
    <property type="nucleotide sequence ID" value="NZ_JADLQN010000001.1"/>
</dbReference>
<dbReference type="Proteomes" id="UP000707731">
    <property type="component" value="Unassembled WGS sequence"/>
</dbReference>
<name>A0ABS0D3A9_9NOCA</name>